<dbReference type="Proteomes" id="UP000006352">
    <property type="component" value="Unassembled WGS sequence"/>
</dbReference>
<dbReference type="HOGENOM" id="CLU_052397_0_2_1"/>
<evidence type="ECO:0008006" key="3">
    <source>
        <dbReference type="Google" id="ProtNLM"/>
    </source>
</evidence>
<reference evidence="1 2" key="1">
    <citation type="journal article" date="2012" name="Appl. Environ. Microbiol.">
        <title>Short-read sequencing for genomic analysis of the brown rot fungus Fibroporia radiculosa.</title>
        <authorList>
            <person name="Tang J.D."/>
            <person name="Perkins A.D."/>
            <person name="Sonstegard T.S."/>
            <person name="Schroeder S.G."/>
            <person name="Burgess S.C."/>
            <person name="Diehl S.V."/>
        </authorList>
    </citation>
    <scope>NUCLEOTIDE SEQUENCE [LARGE SCALE GENOMIC DNA]</scope>
    <source>
        <strain evidence="1 2">TFFH 294</strain>
    </source>
</reference>
<protein>
    <recommendedName>
        <fullName evidence="3">BTB domain-containing protein</fullName>
    </recommendedName>
</protein>
<dbReference type="STRING" id="599839.J4GVC9"/>
<gene>
    <name evidence="1" type="ORF">FIBRA_07627</name>
</gene>
<organism evidence="1 2">
    <name type="scientific">Fibroporia radiculosa</name>
    <dbReference type="NCBI Taxonomy" id="599839"/>
    <lineage>
        <taxon>Eukaryota</taxon>
        <taxon>Fungi</taxon>
        <taxon>Dikarya</taxon>
        <taxon>Basidiomycota</taxon>
        <taxon>Agaricomycotina</taxon>
        <taxon>Agaricomycetes</taxon>
        <taxon>Polyporales</taxon>
        <taxon>Fibroporiaceae</taxon>
        <taxon>Fibroporia</taxon>
    </lineage>
</organism>
<proteinExistence type="predicted"/>
<keyword evidence="2" id="KW-1185">Reference proteome</keyword>
<dbReference type="InParanoid" id="J4GVC9"/>
<name>J4GVC9_9APHY</name>
<evidence type="ECO:0000313" key="1">
    <source>
        <dbReference type="EMBL" id="CCM05410.1"/>
    </source>
</evidence>
<dbReference type="OrthoDB" id="2797179at2759"/>
<dbReference type="GeneID" id="24100321"/>
<sequence>MFRNFDHSSQVTSTLCKVYTSDQVKFLVCPQILAVASPAFAGIFAFALRAGIEAPAIQVEEYSDTWDQLMCICYPMPNPEIKTLDEVRLLIEAATKYSLEVVVDYLRRVLALPKFVEEAPLRVYAIACMHGFEGVGKHAAKMTFRQPIGGGQDVAELAYVSGMAYHRLLEYRLKCQEAKRQTVPVFLRCDHCSNSPISQSVMKFDLGWRSQEYRPSKHWLGYLEEARKALVTQPYGGVIASPALVAPVIKEGYNCKICATSIYIDMMQFVDVFQTGVEETVSQVSHIAPDA</sequence>
<evidence type="ECO:0000313" key="2">
    <source>
        <dbReference type="Proteomes" id="UP000006352"/>
    </source>
</evidence>
<dbReference type="AlphaFoldDB" id="J4GVC9"/>
<dbReference type="RefSeq" id="XP_012184693.1">
    <property type="nucleotide sequence ID" value="XM_012329303.1"/>
</dbReference>
<dbReference type="EMBL" id="HE797189">
    <property type="protein sequence ID" value="CCM05410.1"/>
    <property type="molecule type" value="Genomic_DNA"/>
</dbReference>
<accession>J4GVC9</accession>